<reference evidence="2 3" key="1">
    <citation type="submission" date="2015-01" db="EMBL/GenBank/DDBJ databases">
        <title>The Genome Sequence of Capronia semiimmersa CBS27337.</title>
        <authorList>
            <consortium name="The Broad Institute Genomics Platform"/>
            <person name="Cuomo C."/>
            <person name="de Hoog S."/>
            <person name="Gorbushina A."/>
            <person name="Stielow B."/>
            <person name="Teixiera M."/>
            <person name="Abouelleil A."/>
            <person name="Chapman S.B."/>
            <person name="Priest M."/>
            <person name="Young S.K."/>
            <person name="Wortman J."/>
            <person name="Nusbaum C."/>
            <person name="Birren B."/>
        </authorList>
    </citation>
    <scope>NUCLEOTIDE SEQUENCE [LARGE SCALE GENOMIC DNA]</scope>
    <source>
        <strain evidence="2 3">CBS 27337</strain>
    </source>
</reference>
<dbReference type="Gene3D" id="2.40.128.320">
    <property type="entry name" value="Protein HRI1, N-terminal domain"/>
    <property type="match status" value="1"/>
</dbReference>
<dbReference type="AlphaFoldDB" id="A0A0D2FHS6"/>
<name>A0A0D2FHS6_9EURO</name>
<evidence type="ECO:0000313" key="3">
    <source>
        <dbReference type="Proteomes" id="UP000054266"/>
    </source>
</evidence>
<dbReference type="Pfam" id="PF16815">
    <property type="entry name" value="HRI1"/>
    <property type="match status" value="1"/>
</dbReference>
<dbReference type="InterPro" id="IPR043047">
    <property type="entry name" value="Hri1_N_sf"/>
</dbReference>
<accession>A0A0D2FHS6</accession>
<dbReference type="STRING" id="5601.A0A0D2FHS6"/>
<gene>
    <name evidence="2" type="ORF">PV04_05676</name>
</gene>
<organism evidence="2 3">
    <name type="scientific">Phialophora macrospora</name>
    <dbReference type="NCBI Taxonomy" id="1851006"/>
    <lineage>
        <taxon>Eukaryota</taxon>
        <taxon>Fungi</taxon>
        <taxon>Dikarya</taxon>
        <taxon>Ascomycota</taxon>
        <taxon>Pezizomycotina</taxon>
        <taxon>Eurotiomycetes</taxon>
        <taxon>Chaetothyriomycetidae</taxon>
        <taxon>Chaetothyriales</taxon>
        <taxon>Herpotrichiellaceae</taxon>
        <taxon>Phialophora</taxon>
    </lineage>
</organism>
<keyword evidence="3" id="KW-1185">Reference proteome</keyword>
<evidence type="ECO:0000256" key="1">
    <source>
        <dbReference type="SAM" id="MobiDB-lite"/>
    </source>
</evidence>
<dbReference type="Proteomes" id="UP000054266">
    <property type="component" value="Unassembled WGS sequence"/>
</dbReference>
<feature type="region of interest" description="Disordered" evidence="1">
    <location>
        <begin position="243"/>
        <end position="264"/>
    </location>
</feature>
<dbReference type="InterPro" id="IPR031818">
    <property type="entry name" value="Hri1"/>
</dbReference>
<protein>
    <recommendedName>
        <fullName evidence="4">Protein HRI1</fullName>
    </recommendedName>
</protein>
<evidence type="ECO:0000313" key="2">
    <source>
        <dbReference type="EMBL" id="KIW66340.1"/>
    </source>
</evidence>
<evidence type="ECO:0008006" key="4">
    <source>
        <dbReference type="Google" id="ProtNLM"/>
    </source>
</evidence>
<dbReference type="HOGENOM" id="CLU_060351_1_0_1"/>
<proteinExistence type="predicted"/>
<sequence>MEIYGMLGEKLGSIGEVKAHHLGQAEERDIPQWKKDFLQKPSISTRRGIAWGYGSPYEDTDTLVLTSTQSDFIDIRFPRKRDLGKPLASDPAFWAFSGSSTTTFLDGDSINMPYSAHCVWKHEIDSKGPGISDEGDMFLLPNGDCMEVGTMQNPRSGHVEMYKEYWTTPDVAGELGHAPCIVAKITQLPNDHEGKEVPKQKGSGGAIIRIGNYCQGIVRQQSGDLEGPLAHADTVLVERWTRNSSTTGDGQHSGAAASTGWVQDWRNNTPADTGISMPCMWVCDDNRKLGDQTVVKGTTWEVVEAVLGQEES</sequence>
<dbReference type="EMBL" id="KN846959">
    <property type="protein sequence ID" value="KIW66340.1"/>
    <property type="molecule type" value="Genomic_DNA"/>
</dbReference>